<organism evidence="2 5">
    <name type="scientific">Sipha flava</name>
    <name type="common">yellow sugarcane aphid</name>
    <dbReference type="NCBI Taxonomy" id="143950"/>
    <lineage>
        <taxon>Eukaryota</taxon>
        <taxon>Metazoa</taxon>
        <taxon>Ecdysozoa</taxon>
        <taxon>Arthropoda</taxon>
        <taxon>Hexapoda</taxon>
        <taxon>Insecta</taxon>
        <taxon>Pterygota</taxon>
        <taxon>Neoptera</taxon>
        <taxon>Paraneoptera</taxon>
        <taxon>Hemiptera</taxon>
        <taxon>Sternorrhyncha</taxon>
        <taxon>Aphidomorpha</taxon>
        <taxon>Aphidoidea</taxon>
        <taxon>Aphididae</taxon>
        <taxon>Sipha</taxon>
    </lineage>
</organism>
<gene>
    <name evidence="3 4 5 6" type="primary">LOC112687802</name>
</gene>
<keyword evidence="2" id="KW-1185">Reference proteome</keyword>
<dbReference type="RefSeq" id="XP_025416532.1">
    <property type="nucleotide sequence ID" value="XM_025560747.1"/>
</dbReference>
<dbReference type="Proteomes" id="UP000694846">
    <property type="component" value="Unplaced"/>
</dbReference>
<evidence type="ECO:0000313" key="2">
    <source>
        <dbReference type="Proteomes" id="UP000694846"/>
    </source>
</evidence>
<dbReference type="RefSeq" id="XP_025416533.1">
    <property type="nucleotide sequence ID" value="XM_025560748.1"/>
</dbReference>
<accession>A0A8B8FZY8</accession>
<dbReference type="InterPro" id="IPR033369">
    <property type="entry name" value="C19orf12"/>
</dbReference>
<keyword evidence="1" id="KW-0812">Transmembrane</keyword>
<evidence type="ECO:0000313" key="3">
    <source>
        <dbReference type="RefSeq" id="XP_025416532.1"/>
    </source>
</evidence>
<evidence type="ECO:0000313" key="6">
    <source>
        <dbReference type="RefSeq" id="XP_025416535.1"/>
    </source>
</evidence>
<sequence>MDLTKTVITKKFIEIMNRLYGDVSFELTPSIIGGLIIGACTMIGGFMGGRFGLLIGGSIGSTVNSYFGPKIITLQQMLLQLDINQLKYLYILLSEEIKKIVVNVLGCVFKGNIQLTNLLELFGGNSTVRSNVIEIISNFFKGIYSKRLHLIAT</sequence>
<evidence type="ECO:0000313" key="4">
    <source>
        <dbReference type="RefSeq" id="XP_025416533.1"/>
    </source>
</evidence>
<dbReference type="OrthoDB" id="6596534at2759"/>
<feature type="transmembrane region" description="Helical" evidence="1">
    <location>
        <begin position="27"/>
        <end position="47"/>
    </location>
</feature>
<name>A0A8B8FZY8_9HEMI</name>
<dbReference type="AlphaFoldDB" id="A0A8B8FZY8"/>
<keyword evidence="1" id="KW-0472">Membrane</keyword>
<reference evidence="3 4" key="1">
    <citation type="submission" date="2025-04" db="UniProtKB">
        <authorList>
            <consortium name="RefSeq"/>
        </authorList>
    </citation>
    <scope>IDENTIFICATION</scope>
    <source>
        <tissue evidence="3 4">Whole body</tissue>
    </source>
</reference>
<evidence type="ECO:0000313" key="5">
    <source>
        <dbReference type="RefSeq" id="XP_025416534.1"/>
    </source>
</evidence>
<dbReference type="Pfam" id="PF20721">
    <property type="entry name" value="C19orf12"/>
    <property type="match status" value="1"/>
</dbReference>
<dbReference type="GeneID" id="112687802"/>
<protein>
    <submittedName>
        <fullName evidence="3 4">Uncharacterized protein LOC112687802</fullName>
    </submittedName>
</protein>
<dbReference type="RefSeq" id="XP_025416534.1">
    <property type="nucleotide sequence ID" value="XM_025560749.1"/>
</dbReference>
<evidence type="ECO:0000256" key="1">
    <source>
        <dbReference type="SAM" id="Phobius"/>
    </source>
</evidence>
<proteinExistence type="predicted"/>
<dbReference type="RefSeq" id="XP_025416535.1">
    <property type="nucleotide sequence ID" value="XM_025560750.1"/>
</dbReference>
<keyword evidence="1" id="KW-1133">Transmembrane helix</keyword>